<organism evidence="2 3">
    <name type="scientific">Podila minutissima</name>
    <dbReference type="NCBI Taxonomy" id="64525"/>
    <lineage>
        <taxon>Eukaryota</taxon>
        <taxon>Fungi</taxon>
        <taxon>Fungi incertae sedis</taxon>
        <taxon>Mucoromycota</taxon>
        <taxon>Mortierellomycotina</taxon>
        <taxon>Mortierellomycetes</taxon>
        <taxon>Mortierellales</taxon>
        <taxon>Mortierellaceae</taxon>
        <taxon>Podila</taxon>
    </lineage>
</organism>
<feature type="domain" description="VOC" evidence="1">
    <location>
        <begin position="8"/>
        <end position="122"/>
    </location>
</feature>
<dbReference type="EMBL" id="JAAAUY010000056">
    <property type="protein sequence ID" value="KAF9336538.1"/>
    <property type="molecule type" value="Genomic_DNA"/>
</dbReference>
<comment type="caution">
    <text evidence="2">The sequence shown here is derived from an EMBL/GenBank/DDBJ whole genome shotgun (WGS) entry which is preliminary data.</text>
</comment>
<dbReference type="PROSITE" id="PS51819">
    <property type="entry name" value="VOC"/>
    <property type="match status" value="1"/>
</dbReference>
<dbReference type="InterPro" id="IPR037523">
    <property type="entry name" value="VOC_core"/>
</dbReference>
<dbReference type="SUPFAM" id="SSF54593">
    <property type="entry name" value="Glyoxalase/Bleomycin resistance protein/Dihydroxybiphenyl dioxygenase"/>
    <property type="match status" value="1"/>
</dbReference>
<dbReference type="Proteomes" id="UP000696485">
    <property type="component" value="Unassembled WGS sequence"/>
</dbReference>
<accession>A0A9P5STR7</accession>
<evidence type="ECO:0000259" key="1">
    <source>
        <dbReference type="PROSITE" id="PS51819"/>
    </source>
</evidence>
<protein>
    <recommendedName>
        <fullName evidence="1">VOC domain-containing protein</fullName>
    </recommendedName>
</protein>
<evidence type="ECO:0000313" key="3">
    <source>
        <dbReference type="Proteomes" id="UP000696485"/>
    </source>
</evidence>
<dbReference type="Gene3D" id="3.10.180.10">
    <property type="entry name" value="2,3-Dihydroxybiphenyl 1,2-Dioxygenase, domain 1"/>
    <property type="match status" value="1"/>
</dbReference>
<dbReference type="InterPro" id="IPR029068">
    <property type="entry name" value="Glyas_Bleomycin-R_OHBP_Dase"/>
</dbReference>
<evidence type="ECO:0000313" key="2">
    <source>
        <dbReference type="EMBL" id="KAF9336538.1"/>
    </source>
</evidence>
<reference evidence="2" key="1">
    <citation type="journal article" date="2020" name="Fungal Divers.">
        <title>Resolving the Mortierellaceae phylogeny through synthesis of multi-gene phylogenetics and phylogenomics.</title>
        <authorList>
            <person name="Vandepol N."/>
            <person name="Liber J."/>
            <person name="Desiro A."/>
            <person name="Na H."/>
            <person name="Kennedy M."/>
            <person name="Barry K."/>
            <person name="Grigoriev I.V."/>
            <person name="Miller A.N."/>
            <person name="O'Donnell K."/>
            <person name="Stajich J.E."/>
            <person name="Bonito G."/>
        </authorList>
    </citation>
    <scope>NUCLEOTIDE SEQUENCE</scope>
    <source>
        <strain evidence="2">NVP1</strain>
    </source>
</reference>
<name>A0A9P5STR7_9FUNG</name>
<sequence length="125" mass="13978">MTNPASGLINHISLSCSDLAKSRKFYDFFLGELLGYHTIMDQPYCVMYAKGGASLSVATHDEIDQYHAKIVDFYKIHGGGTAEKSTHGHVVDAPSLYPQYAKHYYAVFFTDPDGIKLELVYNEGY</sequence>
<dbReference type="AlphaFoldDB" id="A0A9P5STR7"/>
<proteinExistence type="predicted"/>
<keyword evidence="3" id="KW-1185">Reference proteome</keyword>
<gene>
    <name evidence="2" type="ORF">BG006_008339</name>
</gene>